<dbReference type="Gene3D" id="3.30.360.10">
    <property type="entry name" value="Dihydrodipicolinate Reductase, domain 2"/>
    <property type="match status" value="1"/>
</dbReference>
<evidence type="ECO:0000259" key="4">
    <source>
        <dbReference type="Pfam" id="PF02894"/>
    </source>
</evidence>
<dbReference type="InterPro" id="IPR000683">
    <property type="entry name" value="Gfo/Idh/MocA-like_OxRdtase_N"/>
</dbReference>
<organism evidence="5 6">
    <name type="scientific">Stakelama saccharophila</name>
    <dbReference type="NCBI Taxonomy" id="3075605"/>
    <lineage>
        <taxon>Bacteria</taxon>
        <taxon>Pseudomonadati</taxon>
        <taxon>Pseudomonadota</taxon>
        <taxon>Alphaproteobacteria</taxon>
        <taxon>Sphingomonadales</taxon>
        <taxon>Sphingomonadaceae</taxon>
        <taxon>Stakelama</taxon>
    </lineage>
</organism>
<evidence type="ECO:0000259" key="3">
    <source>
        <dbReference type="Pfam" id="PF01408"/>
    </source>
</evidence>
<feature type="domain" description="Gfo/Idh/MocA-like oxidoreductase C-terminal" evidence="4">
    <location>
        <begin position="136"/>
        <end position="341"/>
    </location>
</feature>
<sequence length="347" mass="37044">MDNEPSVPVGLIGFGLAGGVLHAPVIDAVDGLHVAAVATSRAESVRTRFPDARVVAEAGAVFGDPGVALVVIATPNQTHAPLARAGLEAGKHVVVDKPFALDAAEAEMLVELARERERMLSVFHNRRWDGDFLTVRRLLRSGALGRVRLAQFCWDRFRPAVKQGWREEAGPGSGVFADLGPHLIDQAACLFGWPEAVSADILTQRGEACTDDYFDVTLHYGTTRVLLSAGTLVAAARPRFALHGDRASFVKYGLDPQEGVLRAGGRPTDPGFGEEAPAAYGALTGGDGVARPVATDRGDWRRFYLGVRDAVRAGAAPPVDPRDAVRALRLMARARESAREGCVLPFT</sequence>
<dbReference type="PANTHER" id="PTHR43708:SF5">
    <property type="entry name" value="CONSERVED EXPRESSED OXIDOREDUCTASE (EUROFUNG)-RELATED"/>
    <property type="match status" value="1"/>
</dbReference>
<evidence type="ECO:0000256" key="1">
    <source>
        <dbReference type="ARBA" id="ARBA00010928"/>
    </source>
</evidence>
<gene>
    <name evidence="5" type="ORF">RPR59_03665</name>
</gene>
<protein>
    <submittedName>
        <fullName evidence="5">Oxidoreductase</fullName>
    </submittedName>
</protein>
<proteinExistence type="inferred from homology"/>
<evidence type="ECO:0000256" key="2">
    <source>
        <dbReference type="ARBA" id="ARBA00023002"/>
    </source>
</evidence>
<dbReference type="PANTHER" id="PTHR43708">
    <property type="entry name" value="CONSERVED EXPRESSED OXIDOREDUCTASE (EUROFUNG)"/>
    <property type="match status" value="1"/>
</dbReference>
<dbReference type="EMBL" id="CP135076">
    <property type="protein sequence ID" value="WNO54366.1"/>
    <property type="molecule type" value="Genomic_DNA"/>
</dbReference>
<dbReference type="Pfam" id="PF02894">
    <property type="entry name" value="GFO_IDH_MocA_C"/>
    <property type="match status" value="1"/>
</dbReference>
<evidence type="ECO:0000313" key="6">
    <source>
        <dbReference type="Proteomes" id="UP001302249"/>
    </source>
</evidence>
<dbReference type="NCBIfam" id="NF008607">
    <property type="entry name" value="PRK11579.1"/>
    <property type="match status" value="1"/>
</dbReference>
<dbReference type="RefSeq" id="WP_313916769.1">
    <property type="nucleotide sequence ID" value="NZ_CP135076.1"/>
</dbReference>
<reference evidence="5 6" key="1">
    <citation type="submission" date="2023-09" db="EMBL/GenBank/DDBJ databases">
        <authorList>
            <person name="Rey-Velasco X."/>
        </authorList>
    </citation>
    <scope>NUCLEOTIDE SEQUENCE [LARGE SCALE GENOMIC DNA]</scope>
    <source>
        <strain evidence="5 6">W311</strain>
    </source>
</reference>
<dbReference type="Pfam" id="PF01408">
    <property type="entry name" value="GFO_IDH_MocA"/>
    <property type="match status" value="1"/>
</dbReference>
<accession>A0ABZ0BAC7</accession>
<dbReference type="InterPro" id="IPR051317">
    <property type="entry name" value="Gfo/Idh/MocA_oxidoreduct"/>
</dbReference>
<dbReference type="SUPFAM" id="SSF55347">
    <property type="entry name" value="Glyceraldehyde-3-phosphate dehydrogenase-like, C-terminal domain"/>
    <property type="match status" value="1"/>
</dbReference>
<dbReference type="SUPFAM" id="SSF51735">
    <property type="entry name" value="NAD(P)-binding Rossmann-fold domains"/>
    <property type="match status" value="1"/>
</dbReference>
<comment type="similarity">
    <text evidence="1">Belongs to the Gfo/Idh/MocA family.</text>
</comment>
<dbReference type="InterPro" id="IPR004104">
    <property type="entry name" value="Gfo/Idh/MocA-like_OxRdtase_C"/>
</dbReference>
<evidence type="ECO:0000313" key="5">
    <source>
        <dbReference type="EMBL" id="WNO54366.1"/>
    </source>
</evidence>
<name>A0ABZ0BAC7_9SPHN</name>
<dbReference type="Gene3D" id="3.40.50.720">
    <property type="entry name" value="NAD(P)-binding Rossmann-like Domain"/>
    <property type="match status" value="1"/>
</dbReference>
<feature type="domain" description="Gfo/Idh/MocA-like oxidoreductase N-terminal" evidence="3">
    <location>
        <begin position="9"/>
        <end position="124"/>
    </location>
</feature>
<keyword evidence="6" id="KW-1185">Reference proteome</keyword>
<dbReference type="Proteomes" id="UP001302249">
    <property type="component" value="Chromosome"/>
</dbReference>
<dbReference type="InterPro" id="IPR036291">
    <property type="entry name" value="NAD(P)-bd_dom_sf"/>
</dbReference>
<keyword evidence="2" id="KW-0560">Oxidoreductase</keyword>